<reference evidence="3 4" key="1">
    <citation type="submission" date="2020-04" db="EMBL/GenBank/DDBJ databases">
        <title>Genome-Wide Identification of 5-Methylcytosine Sites in Bacterial Genomes By High-Throughput Sequencing of MspJI Restriction Fragments.</title>
        <authorList>
            <person name="Wu V."/>
        </authorList>
    </citation>
    <scope>NUCLEOTIDE SEQUENCE [LARGE SCALE GENOMIC DNA]</scope>
    <source>
        <strain evidence="3 4">NEB122</strain>
    </source>
</reference>
<keyword evidence="1" id="KW-0732">Signal</keyword>
<dbReference type="GO" id="GO:0004252">
    <property type="term" value="F:serine-type endopeptidase activity"/>
    <property type="evidence" value="ECO:0007669"/>
    <property type="project" value="InterPro"/>
</dbReference>
<feature type="chain" id="PRO_5030884897" evidence="1">
    <location>
        <begin position="23"/>
        <end position="484"/>
    </location>
</feature>
<dbReference type="Proteomes" id="UP000503498">
    <property type="component" value="Chromosome"/>
</dbReference>
<dbReference type="RefSeq" id="WP_169706918.1">
    <property type="nucleotide sequence ID" value="NZ_CP051651.1"/>
</dbReference>
<feature type="signal peptide" evidence="1">
    <location>
        <begin position="1"/>
        <end position="22"/>
    </location>
</feature>
<dbReference type="InterPro" id="IPR043504">
    <property type="entry name" value="Peptidase_S1_PA_chymotrypsin"/>
</dbReference>
<sequence>MKNLFNIAFAISLLFPFSHAHAIVIDEATFKYYGGDMNDVGESLKYSNSELQERSLEKPWLVVGEIAGCTATWLGDSAGWSYILTAAHCVGYKAEETAVNNNFKDWTGKVIASGSGIAYVPAVRIAIPEGMGGASTDIAIIKLPTVDHILDAHGIALERPVLNDSLDEMGRDVIFVGYGSWGVGEKSNGGYWPKQGPRRIYARSRINEMFEKDYGIGAKYSPQGPSPYWSKTAPGDSGSAWWQIRNGVPVIIGVTNGGNAGKSTGPRVSKYADWLKGIYPDVRFLSQEKPLGCIVSAETGEKYCLHVGESSGYSLPSWIYLKEIYVDAAPGAAVELSDWDNLSYNRLATFKGTVEQAGLVNVKSKDGSYLDFSKPRSMRVIADSTPTGCIVSLITSERYCLPAGRRSGYSLPAWIYHDEVSVEASPGVKVRLSDWDNLSYKRIADFSGGVQNYELKNVKAVNNEYIDFSRPRSMQVVQDPSGLP</sequence>
<accession>A0A7Z2ZHX2</accession>
<dbReference type="EMBL" id="CP051651">
    <property type="protein sequence ID" value="QJD68731.1"/>
    <property type="molecule type" value="Genomic_DNA"/>
</dbReference>
<dbReference type="PROSITE" id="PS00134">
    <property type="entry name" value="TRYPSIN_HIS"/>
    <property type="match status" value="1"/>
</dbReference>
<gene>
    <name evidence="3" type="ORF">HG421_14160</name>
</gene>
<organism evidence="3 4">
    <name type="scientific">Xanthomonas campestris pv. badrii</name>
    <dbReference type="NCBI Taxonomy" id="149696"/>
    <lineage>
        <taxon>Bacteria</taxon>
        <taxon>Pseudomonadati</taxon>
        <taxon>Pseudomonadota</taxon>
        <taxon>Gammaproteobacteria</taxon>
        <taxon>Lysobacterales</taxon>
        <taxon>Lysobacteraceae</taxon>
        <taxon>Xanthomonas</taxon>
    </lineage>
</organism>
<reference evidence="3 4" key="2">
    <citation type="submission" date="2020-04" db="EMBL/GenBank/DDBJ databases">
        <authorList>
            <person name="Fomenkov A."/>
            <person name="Anton B.P."/>
            <person name="Roberts R.J."/>
        </authorList>
    </citation>
    <scope>NUCLEOTIDE SEQUENCE [LARGE SCALE GENOMIC DNA]</scope>
    <source>
        <strain evidence="3 4">NEB122</strain>
    </source>
</reference>
<dbReference type="PROSITE" id="PS50240">
    <property type="entry name" value="TRYPSIN_DOM"/>
    <property type="match status" value="1"/>
</dbReference>
<dbReference type="InterPro" id="IPR040966">
    <property type="entry name" value="StcE_C"/>
</dbReference>
<dbReference type="AlphaFoldDB" id="A0A7Z2ZHX2"/>
<dbReference type="SUPFAM" id="SSF50494">
    <property type="entry name" value="Trypsin-like serine proteases"/>
    <property type="match status" value="1"/>
</dbReference>
<dbReference type="Gene3D" id="2.40.10.10">
    <property type="entry name" value="Trypsin-like serine proteases"/>
    <property type="match status" value="1"/>
</dbReference>
<dbReference type="Gene3D" id="2.60.20.40">
    <property type="match status" value="2"/>
</dbReference>
<name>A0A7Z2ZHX2_XANCA</name>
<dbReference type="Pfam" id="PF17945">
    <property type="entry name" value="Crystall_4"/>
    <property type="match status" value="2"/>
</dbReference>
<evidence type="ECO:0000259" key="2">
    <source>
        <dbReference type="PROSITE" id="PS50240"/>
    </source>
</evidence>
<dbReference type="InterPro" id="IPR018114">
    <property type="entry name" value="TRYPSIN_HIS"/>
</dbReference>
<feature type="domain" description="Peptidase S1" evidence="2">
    <location>
        <begin position="32"/>
        <end position="280"/>
    </location>
</feature>
<evidence type="ECO:0000313" key="4">
    <source>
        <dbReference type="Proteomes" id="UP000503498"/>
    </source>
</evidence>
<dbReference type="GO" id="GO:0006508">
    <property type="term" value="P:proteolysis"/>
    <property type="evidence" value="ECO:0007669"/>
    <property type="project" value="InterPro"/>
</dbReference>
<dbReference type="Pfam" id="PF00089">
    <property type="entry name" value="Trypsin"/>
    <property type="match status" value="1"/>
</dbReference>
<protein>
    <submittedName>
        <fullName evidence="3">S1 family peptidase</fullName>
    </submittedName>
</protein>
<dbReference type="InterPro" id="IPR001254">
    <property type="entry name" value="Trypsin_dom"/>
</dbReference>
<proteinExistence type="predicted"/>
<evidence type="ECO:0000313" key="3">
    <source>
        <dbReference type="EMBL" id="QJD68731.1"/>
    </source>
</evidence>
<dbReference type="InterPro" id="IPR009003">
    <property type="entry name" value="Peptidase_S1_PA"/>
</dbReference>
<evidence type="ECO:0000256" key="1">
    <source>
        <dbReference type="SAM" id="SignalP"/>
    </source>
</evidence>